<feature type="domain" description="YdgH/BhsA/McbA-like" evidence="3">
    <location>
        <begin position="37"/>
        <end position="90"/>
    </location>
</feature>
<dbReference type="InterPro" id="IPR010854">
    <property type="entry name" value="YdgH/BhsA/McbA-like_dom"/>
</dbReference>
<evidence type="ECO:0000259" key="3">
    <source>
        <dbReference type="Pfam" id="PF07338"/>
    </source>
</evidence>
<dbReference type="InterPro" id="IPR051096">
    <property type="entry name" value="BhsA/McbA_stress_biofilm_assoc"/>
</dbReference>
<feature type="signal peptide" evidence="2">
    <location>
        <begin position="1"/>
        <end position="25"/>
    </location>
</feature>
<dbReference type="SUPFAM" id="SSF159871">
    <property type="entry name" value="YdgH-like"/>
    <property type="match status" value="1"/>
</dbReference>
<protein>
    <submittedName>
        <fullName evidence="4">Peroxide/acid stress response protein YhcN</fullName>
    </submittedName>
</protein>
<dbReference type="NCBIfam" id="NF033776">
    <property type="entry name" value="stress_YhcN"/>
    <property type="match status" value="1"/>
</dbReference>
<dbReference type="InterPro" id="IPR025543">
    <property type="entry name" value="Dodecin-like"/>
</dbReference>
<dbReference type="RefSeq" id="WP_301729945.1">
    <property type="nucleotide sequence ID" value="NZ_JBGCUC010000013.1"/>
</dbReference>
<dbReference type="InterPro" id="IPR036275">
    <property type="entry name" value="YdgH-like_sf"/>
</dbReference>
<dbReference type="EMBL" id="JBGCUC010000013">
    <property type="protein sequence ID" value="MFG6077585.1"/>
    <property type="molecule type" value="Genomic_DNA"/>
</dbReference>
<evidence type="ECO:0000256" key="1">
    <source>
        <dbReference type="ARBA" id="ARBA00022729"/>
    </source>
</evidence>
<name>A0ABW7CMX2_9GAMM</name>
<dbReference type="Gene3D" id="3.30.1660.10">
    <property type="entry name" value="Flavin-binding protein dodecin"/>
    <property type="match status" value="1"/>
</dbReference>
<keyword evidence="1 2" id="KW-0732">Signal</keyword>
<gene>
    <name evidence="4" type="primary">yhcN</name>
    <name evidence="4" type="ORF">AB3U87_14575</name>
</gene>
<dbReference type="PANTHER" id="PTHR34156:SF5">
    <property type="entry name" value="OUTER MEMBRANE PROTEIN"/>
    <property type="match status" value="1"/>
</dbReference>
<keyword evidence="5" id="KW-1185">Reference proteome</keyword>
<dbReference type="Pfam" id="PF07338">
    <property type="entry name" value="YdgH_BhsA-like"/>
    <property type="match status" value="1"/>
</dbReference>
<evidence type="ECO:0000313" key="5">
    <source>
        <dbReference type="Proteomes" id="UP001605250"/>
    </source>
</evidence>
<proteinExistence type="predicted"/>
<reference evidence="4 5" key="1">
    <citation type="submission" date="2024-07" db="EMBL/GenBank/DDBJ databases">
        <title>Novel bacterial strain Erwinia sp. OPT-41 promoting growth of various crops.</title>
        <authorList>
            <person name="Egorshina A."/>
            <person name="Lukyantsev M.A."/>
            <person name="Golubev S.N."/>
            <person name="Muratova A.Y."/>
            <person name="Bulygina E.A."/>
        </authorList>
    </citation>
    <scope>NUCLEOTIDE SEQUENCE [LARGE SCALE GENOMIC DNA]</scope>
    <source>
        <strain evidence="4 5">OPT-41</strain>
    </source>
</reference>
<dbReference type="InterPro" id="IPR047775">
    <property type="entry name" value="Stress_YhcN-like"/>
</dbReference>
<evidence type="ECO:0000256" key="2">
    <source>
        <dbReference type="SAM" id="SignalP"/>
    </source>
</evidence>
<comment type="caution">
    <text evidence="4">The sequence shown here is derived from an EMBL/GenBank/DDBJ whole genome shotgun (WGS) entry which is preliminary data.</text>
</comment>
<organism evidence="4 5">
    <name type="scientific">Erwinia plantamica</name>
    <dbReference type="NCBI Taxonomy" id="3237104"/>
    <lineage>
        <taxon>Bacteria</taxon>
        <taxon>Pseudomonadati</taxon>
        <taxon>Pseudomonadota</taxon>
        <taxon>Gammaproteobacteria</taxon>
        <taxon>Enterobacterales</taxon>
        <taxon>Erwiniaceae</taxon>
        <taxon>Erwinia</taxon>
    </lineage>
</organism>
<accession>A0ABW7CMX2</accession>
<dbReference type="Proteomes" id="UP001605250">
    <property type="component" value="Unassembled WGS sequence"/>
</dbReference>
<feature type="chain" id="PRO_5045655837" evidence="2">
    <location>
        <begin position="26"/>
        <end position="90"/>
    </location>
</feature>
<sequence length="90" mass="9342">MNVKTTVAAASLLSLLSLLSFGAFAAESVNADQAQNMQSIGTVSVSGVSASPMDINAQLSQKADAQGAKAYRVVEAYLNGNYHATAELYK</sequence>
<evidence type="ECO:0000313" key="4">
    <source>
        <dbReference type="EMBL" id="MFG6077585.1"/>
    </source>
</evidence>
<dbReference type="PANTHER" id="PTHR34156">
    <property type="entry name" value="OUTER MEMBRANE PROTEIN-RELATED-RELATED"/>
    <property type="match status" value="1"/>
</dbReference>